<dbReference type="AlphaFoldDB" id="A0A0G4H1W4"/>
<reference evidence="5" key="1">
    <citation type="submission" date="2014-11" db="EMBL/GenBank/DDBJ databases">
        <authorList>
            <person name="Otto D Thomas"/>
            <person name="Naeem Raeece"/>
        </authorList>
    </citation>
    <scope>NUCLEOTIDE SEQUENCE</scope>
</reference>
<feature type="region of interest" description="Disordered" evidence="4">
    <location>
        <begin position="628"/>
        <end position="655"/>
    </location>
</feature>
<keyword evidence="2 3" id="KW-0040">ANK repeat</keyword>
<proteinExistence type="predicted"/>
<organism evidence="5">
    <name type="scientific">Chromera velia CCMP2878</name>
    <dbReference type="NCBI Taxonomy" id="1169474"/>
    <lineage>
        <taxon>Eukaryota</taxon>
        <taxon>Sar</taxon>
        <taxon>Alveolata</taxon>
        <taxon>Colpodellida</taxon>
        <taxon>Chromeraceae</taxon>
        <taxon>Chromera</taxon>
    </lineage>
</organism>
<dbReference type="PhylomeDB" id="A0A0G4H1W4"/>
<evidence type="ECO:0000256" key="3">
    <source>
        <dbReference type="PROSITE-ProRule" id="PRU00023"/>
    </source>
</evidence>
<evidence type="ECO:0000256" key="4">
    <source>
        <dbReference type="SAM" id="MobiDB-lite"/>
    </source>
</evidence>
<gene>
    <name evidence="5" type="ORF">Cvel_24285</name>
</gene>
<evidence type="ECO:0000256" key="1">
    <source>
        <dbReference type="ARBA" id="ARBA00022737"/>
    </source>
</evidence>
<dbReference type="InterPro" id="IPR036770">
    <property type="entry name" value="Ankyrin_rpt-contain_sf"/>
</dbReference>
<feature type="repeat" description="ANK" evidence="3">
    <location>
        <begin position="763"/>
        <end position="788"/>
    </location>
</feature>
<dbReference type="PROSITE" id="PS50088">
    <property type="entry name" value="ANK_REPEAT"/>
    <property type="match status" value="2"/>
</dbReference>
<dbReference type="PROSITE" id="PS50297">
    <property type="entry name" value="ANK_REP_REGION"/>
    <property type="match status" value="2"/>
</dbReference>
<dbReference type="Gene3D" id="1.25.40.20">
    <property type="entry name" value="Ankyrin repeat-containing domain"/>
    <property type="match status" value="3"/>
</dbReference>
<protein>
    <submittedName>
        <fullName evidence="5">Uncharacterized protein</fullName>
    </submittedName>
</protein>
<dbReference type="PANTHER" id="PTHR24198:SF165">
    <property type="entry name" value="ANKYRIN REPEAT-CONTAINING PROTEIN-RELATED"/>
    <property type="match status" value="1"/>
</dbReference>
<evidence type="ECO:0000313" key="5">
    <source>
        <dbReference type="EMBL" id="CEM37391.1"/>
    </source>
</evidence>
<accession>A0A0G4H1W4</accession>
<dbReference type="SMART" id="SM00248">
    <property type="entry name" value="ANK"/>
    <property type="match status" value="11"/>
</dbReference>
<name>A0A0G4H1W4_9ALVE</name>
<dbReference type="VEuPathDB" id="CryptoDB:Cvel_24285"/>
<feature type="region of interest" description="Disordered" evidence="4">
    <location>
        <begin position="401"/>
        <end position="432"/>
    </location>
</feature>
<dbReference type="InterPro" id="IPR002110">
    <property type="entry name" value="Ankyrin_rpt"/>
</dbReference>
<evidence type="ECO:0000256" key="2">
    <source>
        <dbReference type="ARBA" id="ARBA00023043"/>
    </source>
</evidence>
<feature type="compositionally biased region" description="Low complexity" evidence="4">
    <location>
        <begin position="413"/>
        <end position="430"/>
    </location>
</feature>
<dbReference type="PANTHER" id="PTHR24198">
    <property type="entry name" value="ANKYRIN REPEAT AND PROTEIN KINASE DOMAIN-CONTAINING PROTEIN"/>
    <property type="match status" value="1"/>
</dbReference>
<dbReference type="SUPFAM" id="SSF48403">
    <property type="entry name" value="Ankyrin repeat"/>
    <property type="match status" value="2"/>
</dbReference>
<sequence>MKFQKGSKEVTYLVRSQVLDLGSLWTFSGLSKQLLPLRKDTSDDGLGSVCFDAVSNREDLFKLVYHFFKVTDRSSSPPPPPPSSSSSSSSAAAAAAASSSSSSSILGTGGMPDLEDLCKMLQGRYPFLLVRVLENYPTMLRKVQCILGDRDEDSTSAGPLNGLQEDCLSTLSREEPVTITVEGTSRSAPLLVIVLALENLDSAEALLDASARVDVCEWWGQSPHINIAGRTPLHALLEFLQRAKQEGEGGIQKRERGLGLLRRLAKASREANCLRWELRVGGGGKTTTALGLACIYGDAEAVKVLREEGGAAAVNVRSLAFLAIGGWEEFFGDRRYLTPPPSSNERAEVVRALGEMGMVVNRARKIDGHTPLSLAVARTREAIVETLLDLGALSFPSCPHIIDPPASPTETQSLSSSPSSPPLSSSHPLPTVDEVSPLRLACEKQTPSLVRLLCEKGKANPNAPGKREKGGRAAHPVMAAVRSSSPSSDSSTAEVVTILHEFRADMNFPQSLEDDNHTPLTLAVSRGMIETSKALGSSGVHNAAARHTLPRNPVIEAMASSESATDLLSFLLERGADPNQLGLLEIFRKGEKGRERILVSPLQASLLTEQEDLLAIVKLLIHHGARCVPPPRTQSLRSPEPPASSEEVSRPSPPPVCQASALLLASSDKRTGHLSAKIPDLIRLLCSEGGGNPNLPGKGREGDTHGEELPLQAVLRLASEYDDALGSHYEERTKDPALVEDVVVPRLLALLICGANPNAVAGDGHSPLSLACSLGLEGAAELLLERGAKPRGVRAAGAKHRVPLVEAARRLCSPALLTRLLDRGADPNARGVVRLSKDLEVLASPLEVVMYECDQRVMDGYVGNVDEKKRKCTEEASQLLIDRGARADLPPAAAATVTSQTAGGGGEEIDRAVDAVRVPSARERQISPLVIACQVPFCDTLVRRLCKEAKANPNVRGDTFYDRRKFPLAVVLERYNLNRTVPKGSVELLKALIEAGADLYKQESWPRNLPRWLSRISDRDLLLQLIRAAPFGLIDFRGPNLLHYFLNEKPPWKEGVVALIERGVTVLERLEEKVAALMEGES</sequence>
<feature type="region of interest" description="Disordered" evidence="4">
    <location>
        <begin position="72"/>
        <end position="91"/>
    </location>
</feature>
<feature type="repeat" description="ANK" evidence="3">
    <location>
        <begin position="367"/>
        <end position="392"/>
    </location>
</feature>
<keyword evidence="1" id="KW-0677">Repeat</keyword>
<dbReference type="EMBL" id="CDMZ01001772">
    <property type="protein sequence ID" value="CEM37391.1"/>
    <property type="molecule type" value="Genomic_DNA"/>
</dbReference>